<accession>T1DWW0</accession>
<gene>
    <name evidence="1" type="ORF">HFN_1207</name>
</gene>
<keyword evidence="2" id="KW-1185">Reference proteome</keyword>
<reference evidence="1 2" key="1">
    <citation type="journal article" date="2013" name="Genome Announc.">
        <title>Draft Genome Sequence of Helicobacter fennelliae Strain MRY12-0050, Isolated from a Bacteremia Patient.</title>
        <authorList>
            <person name="Rimbara E."/>
            <person name="Matsui M."/>
            <person name="Mori S."/>
            <person name="Suzuki S."/>
            <person name="Suzuki M."/>
            <person name="Kim H."/>
            <person name="Sekizuka T."/>
            <person name="Kuroda M."/>
            <person name="Shibayama K."/>
        </authorList>
    </citation>
    <scope>NUCLEOTIDE SEQUENCE [LARGE SCALE GENOMIC DNA]</scope>
    <source>
        <strain evidence="1 2">MRY12-0050</strain>
    </source>
</reference>
<organism evidence="1 2">
    <name type="scientific">Helicobacter fennelliae MRY12-0050</name>
    <dbReference type="NCBI Taxonomy" id="1325130"/>
    <lineage>
        <taxon>Bacteria</taxon>
        <taxon>Pseudomonadati</taxon>
        <taxon>Campylobacterota</taxon>
        <taxon>Epsilonproteobacteria</taxon>
        <taxon>Campylobacterales</taxon>
        <taxon>Helicobacteraceae</taxon>
        <taxon>Helicobacter</taxon>
    </lineage>
</organism>
<dbReference type="EMBL" id="BASD01000030">
    <property type="protein sequence ID" value="GAD19963.1"/>
    <property type="molecule type" value="Genomic_DNA"/>
</dbReference>
<sequence length="120" mass="13545">MMRQYKNLTFKSLIKSKIFLLFVLVALGIFVGAIAINSTKQKFDITLSLPTFKDKGTHIEISLTLSANQNIDITQIQHITLINNKPLSAYQAKLNKLSPLASISRSMRQKAKKHFSFSFS</sequence>
<dbReference type="AlphaFoldDB" id="T1DWW0"/>
<name>T1DWW0_9HELI</name>
<proteinExistence type="predicted"/>
<comment type="caution">
    <text evidence="1">The sequence shown here is derived from an EMBL/GenBank/DDBJ whole genome shotgun (WGS) entry which is preliminary data.</text>
</comment>
<evidence type="ECO:0000313" key="1">
    <source>
        <dbReference type="EMBL" id="GAD19963.1"/>
    </source>
</evidence>
<dbReference type="Proteomes" id="UP000018143">
    <property type="component" value="Unassembled WGS sequence"/>
</dbReference>
<evidence type="ECO:0000313" key="2">
    <source>
        <dbReference type="Proteomes" id="UP000018143"/>
    </source>
</evidence>
<dbReference type="STRING" id="1325130.HFN_1207"/>
<protein>
    <submittedName>
        <fullName evidence="1">Uncharacterized protein</fullName>
    </submittedName>
</protein>